<keyword evidence="2" id="KW-0472">Membrane</keyword>
<dbReference type="PANTHER" id="PTHR35184:SF1">
    <property type="entry name" value="INTEGRAL MEMBRANE PROTEIN"/>
    <property type="match status" value="1"/>
</dbReference>
<dbReference type="EMBL" id="PTQR01000008">
    <property type="protein sequence ID" value="TKX27092.1"/>
    <property type="molecule type" value="Genomic_DNA"/>
</dbReference>
<feature type="transmembrane region" description="Helical" evidence="2">
    <location>
        <begin position="50"/>
        <end position="71"/>
    </location>
</feature>
<evidence type="ECO:0000256" key="1">
    <source>
        <dbReference type="SAM" id="MobiDB-lite"/>
    </source>
</evidence>
<dbReference type="Proteomes" id="UP000308133">
    <property type="component" value="Unassembled WGS sequence"/>
</dbReference>
<proteinExistence type="predicted"/>
<feature type="region of interest" description="Disordered" evidence="1">
    <location>
        <begin position="275"/>
        <end position="295"/>
    </location>
</feature>
<name>A0A4V6DWB2_9PEZI</name>
<reference evidence="3 4" key="1">
    <citation type="submission" date="2018-02" db="EMBL/GenBank/DDBJ databases">
        <title>Draft genome sequences of Elsinoe sp., causing black scab on jojoba.</title>
        <authorList>
            <person name="Stodart B."/>
            <person name="Jeffress S."/>
            <person name="Ash G."/>
            <person name="Arun Chinnappa K."/>
        </authorList>
    </citation>
    <scope>NUCLEOTIDE SEQUENCE [LARGE SCALE GENOMIC DNA]</scope>
    <source>
        <strain evidence="3 4">Hillstone_2</strain>
    </source>
</reference>
<comment type="caution">
    <text evidence="3">The sequence shown here is derived from an EMBL/GenBank/DDBJ whole genome shotgun (WGS) entry which is preliminary data.</text>
</comment>
<feature type="transmembrane region" description="Helical" evidence="2">
    <location>
        <begin position="166"/>
        <end position="187"/>
    </location>
</feature>
<feature type="transmembrane region" description="Helical" evidence="2">
    <location>
        <begin position="241"/>
        <end position="261"/>
    </location>
</feature>
<evidence type="ECO:0000313" key="3">
    <source>
        <dbReference type="EMBL" id="TKX27092.1"/>
    </source>
</evidence>
<evidence type="ECO:0000256" key="2">
    <source>
        <dbReference type="SAM" id="Phobius"/>
    </source>
</evidence>
<keyword evidence="2" id="KW-0812">Transmembrane</keyword>
<accession>A0A4V6DWB2</accession>
<sequence>MPQSAIIGLVPTKSVDVPVDAVFIALFIALAASHMTLFRRNLSRGHKFLFNAMLFGFSMSRIVANVMRLAWAFRPHNVDIQLVATIFLNAGILLVYIINNLLTWRLIRSRIPSFGWNRIPRTIYKAQLWLVLPTIIMVIVIIVVSIKAPTPYRSLVMTEISRFAQTYFLVLAVQPLILLPVALLWPTQEPRDDFGEGSFNTKAVILLVSTTLASVEAVFRAATTWEPARPATNPAWYHSKPAFYCFNFGIDILILTFLLFMRIDKRFWVPNKANGPGSYSQPVKETKARESSDLE</sequence>
<feature type="compositionally biased region" description="Basic and acidic residues" evidence="1">
    <location>
        <begin position="284"/>
        <end position="295"/>
    </location>
</feature>
<protein>
    <submittedName>
        <fullName evidence="3">Uncharacterized protein</fullName>
    </submittedName>
</protein>
<dbReference type="AlphaFoldDB" id="A0A4V6DWB2"/>
<keyword evidence="2" id="KW-1133">Transmembrane helix</keyword>
<dbReference type="Pfam" id="PF11309">
    <property type="entry name" value="DUF3112"/>
    <property type="match status" value="1"/>
</dbReference>
<dbReference type="InterPro" id="IPR021460">
    <property type="entry name" value="DUF3112"/>
</dbReference>
<gene>
    <name evidence="3" type="ORF">C1H76_0639</name>
</gene>
<evidence type="ECO:0000313" key="4">
    <source>
        <dbReference type="Proteomes" id="UP000308133"/>
    </source>
</evidence>
<organism evidence="3 4">
    <name type="scientific">Elsinoe australis</name>
    <dbReference type="NCBI Taxonomy" id="40998"/>
    <lineage>
        <taxon>Eukaryota</taxon>
        <taxon>Fungi</taxon>
        <taxon>Dikarya</taxon>
        <taxon>Ascomycota</taxon>
        <taxon>Pezizomycotina</taxon>
        <taxon>Dothideomycetes</taxon>
        <taxon>Dothideomycetidae</taxon>
        <taxon>Myriangiales</taxon>
        <taxon>Elsinoaceae</taxon>
        <taxon>Elsinoe</taxon>
    </lineage>
</organism>
<feature type="transmembrane region" description="Helical" evidence="2">
    <location>
        <begin position="83"/>
        <end position="107"/>
    </location>
</feature>
<feature type="transmembrane region" description="Helical" evidence="2">
    <location>
        <begin position="21"/>
        <end position="38"/>
    </location>
</feature>
<dbReference type="PANTHER" id="PTHR35184">
    <property type="entry name" value="YALI0C10208P"/>
    <property type="match status" value="1"/>
</dbReference>
<feature type="transmembrane region" description="Helical" evidence="2">
    <location>
        <begin position="128"/>
        <end position="146"/>
    </location>
</feature>